<organism evidence="6 7">
    <name type="scientific">Spodoptera exigua</name>
    <name type="common">Beet armyworm</name>
    <name type="synonym">Noctua fulgens</name>
    <dbReference type="NCBI Taxonomy" id="7107"/>
    <lineage>
        <taxon>Eukaryota</taxon>
        <taxon>Metazoa</taxon>
        <taxon>Ecdysozoa</taxon>
        <taxon>Arthropoda</taxon>
        <taxon>Hexapoda</taxon>
        <taxon>Insecta</taxon>
        <taxon>Pterygota</taxon>
        <taxon>Neoptera</taxon>
        <taxon>Endopterygota</taxon>
        <taxon>Lepidoptera</taxon>
        <taxon>Glossata</taxon>
        <taxon>Ditrysia</taxon>
        <taxon>Noctuoidea</taxon>
        <taxon>Noctuidae</taxon>
        <taxon>Amphipyrinae</taxon>
        <taxon>Spodoptera</taxon>
    </lineage>
</organism>
<evidence type="ECO:0000313" key="7">
    <source>
        <dbReference type="Proteomes" id="UP000814243"/>
    </source>
</evidence>
<dbReference type="AlphaFoldDB" id="A0A922MNJ2"/>
<keyword evidence="2" id="KW-0964">Secreted</keyword>
<dbReference type="EMBL" id="JACEFF010000311">
    <property type="protein sequence ID" value="KAH9639750.1"/>
    <property type="molecule type" value="Genomic_DNA"/>
</dbReference>
<dbReference type="GO" id="GO:0020037">
    <property type="term" value="F:heme binding"/>
    <property type="evidence" value="ECO:0007669"/>
    <property type="project" value="InterPro"/>
</dbReference>
<dbReference type="InterPro" id="IPR037120">
    <property type="entry name" value="Haem_peroxidase_sf_animal"/>
</dbReference>
<dbReference type="Proteomes" id="UP000814243">
    <property type="component" value="Unassembled WGS sequence"/>
</dbReference>
<dbReference type="PANTHER" id="PTHR11475">
    <property type="entry name" value="OXIDASE/PEROXIDASE"/>
    <property type="match status" value="1"/>
</dbReference>
<proteinExistence type="predicted"/>
<dbReference type="PANTHER" id="PTHR11475:SF4">
    <property type="entry name" value="CHORION PEROXIDASE"/>
    <property type="match status" value="1"/>
</dbReference>
<evidence type="ECO:0000256" key="5">
    <source>
        <dbReference type="PIRSR" id="PIRSR619791-2"/>
    </source>
</evidence>
<accession>A0A922MNJ2</accession>
<dbReference type="GO" id="GO:0006979">
    <property type="term" value="P:response to oxidative stress"/>
    <property type="evidence" value="ECO:0007669"/>
    <property type="project" value="InterPro"/>
</dbReference>
<dbReference type="Pfam" id="PF03098">
    <property type="entry name" value="An_peroxidase"/>
    <property type="match status" value="1"/>
</dbReference>
<keyword evidence="4" id="KW-0325">Glycoprotein</keyword>
<dbReference type="PROSITE" id="PS50292">
    <property type="entry name" value="PEROXIDASE_3"/>
    <property type="match status" value="1"/>
</dbReference>
<keyword evidence="5" id="KW-0408">Iron</keyword>
<dbReference type="GO" id="GO:0046872">
    <property type="term" value="F:metal ion binding"/>
    <property type="evidence" value="ECO:0007669"/>
    <property type="project" value="UniProtKB-KW"/>
</dbReference>
<dbReference type="PRINTS" id="PR00457">
    <property type="entry name" value="ANPEROXIDASE"/>
</dbReference>
<dbReference type="InterPro" id="IPR019791">
    <property type="entry name" value="Haem_peroxidase_animal"/>
</dbReference>
<keyword evidence="3" id="KW-0560">Oxidoreductase</keyword>
<evidence type="ECO:0000256" key="3">
    <source>
        <dbReference type="ARBA" id="ARBA00022559"/>
    </source>
</evidence>
<keyword evidence="5" id="KW-0479">Metal-binding</keyword>
<dbReference type="GO" id="GO:0004601">
    <property type="term" value="F:peroxidase activity"/>
    <property type="evidence" value="ECO:0007669"/>
    <property type="project" value="UniProtKB-KW"/>
</dbReference>
<evidence type="ECO:0000256" key="4">
    <source>
        <dbReference type="ARBA" id="ARBA00023180"/>
    </source>
</evidence>
<protein>
    <submittedName>
        <fullName evidence="6">Uncharacterized protein</fullName>
    </submittedName>
</protein>
<comment type="caution">
    <text evidence="6">The sequence shown here is derived from an EMBL/GenBank/DDBJ whole genome shotgun (WGS) entry which is preliminary data.</text>
</comment>
<dbReference type="InterPro" id="IPR010255">
    <property type="entry name" value="Haem_peroxidase_sf"/>
</dbReference>
<evidence type="ECO:0000256" key="2">
    <source>
        <dbReference type="ARBA" id="ARBA00022525"/>
    </source>
</evidence>
<evidence type="ECO:0000313" key="6">
    <source>
        <dbReference type="EMBL" id="KAH9639750.1"/>
    </source>
</evidence>
<gene>
    <name evidence="6" type="ORF">HF086_014508</name>
</gene>
<dbReference type="SUPFAM" id="SSF48113">
    <property type="entry name" value="Heme-dependent peroxidases"/>
    <property type="match status" value="1"/>
</dbReference>
<reference evidence="6" key="1">
    <citation type="journal article" date="2021" name="G3 (Bethesda)">
        <title>Genome and transcriptome analysis of the beet armyworm Spodoptera exigua reveals targets for pest control. .</title>
        <authorList>
            <person name="Simon S."/>
            <person name="Breeschoten T."/>
            <person name="Jansen H.J."/>
            <person name="Dirks R.P."/>
            <person name="Schranz M.E."/>
            <person name="Ros V.I.D."/>
        </authorList>
    </citation>
    <scope>NUCLEOTIDE SEQUENCE</scope>
    <source>
        <strain evidence="6">TB_SE_WUR_2020</strain>
    </source>
</reference>
<keyword evidence="5" id="KW-0349">Heme</keyword>
<keyword evidence="3" id="KW-0575">Peroxidase</keyword>
<sequence length="424" mass="50014">MGETTDLKLTQLFSYYILFMISDVLSSHDIKGKNDYRCTPIEVPINDPVHRYSGVRCLNLTRPQTFQTYRCLDNGTTFERIVFQTPLFDLSHIYEYRPGFINQLRTFENGLMKIEEDDGELFPPSDPDSHYCYQNQLPRETRCHKYQVNNVLGSNLWIILLYRHHNQIARELYRLNPSWDDKRLFYTARDINIAISVQIYFYELLPIIFGKKNMIREGLIGRGGFRDLYDENVEPRMSDEYFYGMRWFHMIQKTNMNFNPKFSIFGSPERFKYPFLKYPITTRPKAEVSLQMADRLLGGILFSSDAPTSDLKKGRYFGIQPYVNYKEFCTNRKYTSFADLKDSFSCEHLSRLMEVYEDPKDVELVAALWLEKPVKGGNIPETLYCLLTEQYKRTIKSDRHCNPLMKCNSSRIGKLDLTPWKESA</sequence>
<evidence type="ECO:0000256" key="1">
    <source>
        <dbReference type="ARBA" id="ARBA00004613"/>
    </source>
</evidence>
<comment type="subcellular location">
    <subcellularLocation>
        <location evidence="1">Secreted</location>
    </subcellularLocation>
</comment>
<name>A0A922MNJ2_SPOEX</name>
<feature type="binding site" description="axial binding residue" evidence="5">
    <location>
        <position position="249"/>
    </location>
    <ligand>
        <name>heme b</name>
        <dbReference type="ChEBI" id="CHEBI:60344"/>
    </ligand>
    <ligandPart>
        <name>Fe</name>
        <dbReference type="ChEBI" id="CHEBI:18248"/>
    </ligandPart>
</feature>
<dbReference type="GO" id="GO:0005576">
    <property type="term" value="C:extracellular region"/>
    <property type="evidence" value="ECO:0007669"/>
    <property type="project" value="UniProtKB-SubCell"/>
</dbReference>
<dbReference type="Gene3D" id="1.10.640.10">
    <property type="entry name" value="Haem peroxidase domain superfamily, animal type"/>
    <property type="match status" value="1"/>
</dbReference>